<name>A0A0A0LT79_CUCSA</name>
<organism evidence="2 3">
    <name type="scientific">Cucumis sativus</name>
    <name type="common">Cucumber</name>
    <dbReference type="NCBI Taxonomy" id="3659"/>
    <lineage>
        <taxon>Eukaryota</taxon>
        <taxon>Viridiplantae</taxon>
        <taxon>Streptophyta</taxon>
        <taxon>Embryophyta</taxon>
        <taxon>Tracheophyta</taxon>
        <taxon>Spermatophyta</taxon>
        <taxon>Magnoliopsida</taxon>
        <taxon>eudicotyledons</taxon>
        <taxon>Gunneridae</taxon>
        <taxon>Pentapetalae</taxon>
        <taxon>rosids</taxon>
        <taxon>fabids</taxon>
        <taxon>Cucurbitales</taxon>
        <taxon>Cucurbitaceae</taxon>
        <taxon>Benincaseae</taxon>
        <taxon>Cucumis</taxon>
    </lineage>
</organism>
<protein>
    <submittedName>
        <fullName evidence="2">Uncharacterized protein</fullName>
    </submittedName>
</protein>
<proteinExistence type="predicted"/>
<dbReference type="EMBL" id="CM002922">
    <property type="protein sequence ID" value="KGN65110.1"/>
    <property type="molecule type" value="Genomic_DNA"/>
</dbReference>
<evidence type="ECO:0000313" key="3">
    <source>
        <dbReference type="Proteomes" id="UP000029981"/>
    </source>
</evidence>
<reference evidence="2 3" key="4">
    <citation type="journal article" date="2011" name="BMC Genomics">
        <title>RNA-Seq improves annotation of protein-coding genes in the cucumber genome.</title>
        <authorList>
            <person name="Li Z."/>
            <person name="Zhang Z."/>
            <person name="Yan P."/>
            <person name="Huang S."/>
            <person name="Fei Z."/>
            <person name="Lin K."/>
        </authorList>
    </citation>
    <scope>NUCLEOTIDE SEQUENCE [LARGE SCALE GENOMIC DNA]</scope>
    <source>
        <strain evidence="3">cv. 9930</strain>
    </source>
</reference>
<feature type="compositionally biased region" description="Basic and acidic residues" evidence="1">
    <location>
        <begin position="35"/>
        <end position="74"/>
    </location>
</feature>
<keyword evidence="3" id="KW-1185">Reference proteome</keyword>
<reference evidence="2 3" key="2">
    <citation type="journal article" date="2009" name="PLoS ONE">
        <title>An integrated genetic and cytogenetic map of the cucumber genome.</title>
        <authorList>
            <person name="Ren Y."/>
            <person name="Zhang Z."/>
            <person name="Liu J."/>
            <person name="Staub J.E."/>
            <person name="Han Y."/>
            <person name="Cheng Z."/>
            <person name="Li X."/>
            <person name="Lu J."/>
            <person name="Miao H."/>
            <person name="Kang H."/>
            <person name="Xie B."/>
            <person name="Gu X."/>
            <person name="Wang X."/>
            <person name="Du Y."/>
            <person name="Jin W."/>
            <person name="Huang S."/>
        </authorList>
    </citation>
    <scope>NUCLEOTIDE SEQUENCE [LARGE SCALE GENOMIC DNA]</scope>
    <source>
        <strain evidence="3">cv. 9930</strain>
    </source>
</reference>
<gene>
    <name evidence="2" type="ORF">Csa_1G225400</name>
</gene>
<evidence type="ECO:0000256" key="1">
    <source>
        <dbReference type="SAM" id="MobiDB-lite"/>
    </source>
</evidence>
<accession>A0A0A0LT79</accession>
<evidence type="ECO:0000313" key="2">
    <source>
        <dbReference type="EMBL" id="KGN65110.1"/>
    </source>
</evidence>
<reference evidence="2 3" key="3">
    <citation type="journal article" date="2010" name="BMC Genomics">
        <title>Transcriptome sequencing and comparative analysis of cucumber flowers with different sex types.</title>
        <authorList>
            <person name="Guo S."/>
            <person name="Zheng Y."/>
            <person name="Joung J.G."/>
            <person name="Liu S."/>
            <person name="Zhang Z."/>
            <person name="Crasta O.R."/>
            <person name="Sobral B.W."/>
            <person name="Xu Y."/>
            <person name="Huang S."/>
            <person name="Fei Z."/>
        </authorList>
    </citation>
    <scope>NUCLEOTIDE SEQUENCE [LARGE SCALE GENOMIC DNA]</scope>
    <source>
        <strain evidence="3">cv. 9930</strain>
    </source>
</reference>
<feature type="region of interest" description="Disordered" evidence="1">
    <location>
        <begin position="1"/>
        <end position="74"/>
    </location>
</feature>
<reference evidence="2 3" key="1">
    <citation type="journal article" date="2009" name="Nat. Genet.">
        <title>The genome of the cucumber, Cucumis sativus L.</title>
        <authorList>
            <person name="Huang S."/>
            <person name="Li R."/>
            <person name="Zhang Z."/>
            <person name="Li L."/>
            <person name="Gu X."/>
            <person name="Fan W."/>
            <person name="Lucas W.J."/>
            <person name="Wang X."/>
            <person name="Xie B."/>
            <person name="Ni P."/>
            <person name="Ren Y."/>
            <person name="Zhu H."/>
            <person name="Li J."/>
            <person name="Lin K."/>
            <person name="Jin W."/>
            <person name="Fei Z."/>
            <person name="Li G."/>
            <person name="Staub J."/>
            <person name="Kilian A."/>
            <person name="van der Vossen E.A."/>
            <person name="Wu Y."/>
            <person name="Guo J."/>
            <person name="He J."/>
            <person name="Jia Z."/>
            <person name="Ren Y."/>
            <person name="Tian G."/>
            <person name="Lu Y."/>
            <person name="Ruan J."/>
            <person name="Qian W."/>
            <person name="Wang M."/>
            <person name="Huang Q."/>
            <person name="Li B."/>
            <person name="Xuan Z."/>
            <person name="Cao J."/>
            <person name="Asan"/>
            <person name="Wu Z."/>
            <person name="Zhang J."/>
            <person name="Cai Q."/>
            <person name="Bai Y."/>
            <person name="Zhao B."/>
            <person name="Han Y."/>
            <person name="Li Y."/>
            <person name="Li X."/>
            <person name="Wang S."/>
            <person name="Shi Q."/>
            <person name="Liu S."/>
            <person name="Cho W.K."/>
            <person name="Kim J.Y."/>
            <person name="Xu Y."/>
            <person name="Heller-Uszynska K."/>
            <person name="Miao H."/>
            <person name="Cheng Z."/>
            <person name="Zhang S."/>
            <person name="Wu J."/>
            <person name="Yang Y."/>
            <person name="Kang H."/>
            <person name="Li M."/>
            <person name="Liang H."/>
            <person name="Ren X."/>
            <person name="Shi Z."/>
            <person name="Wen M."/>
            <person name="Jian M."/>
            <person name="Yang H."/>
            <person name="Zhang G."/>
            <person name="Yang Z."/>
            <person name="Chen R."/>
            <person name="Liu S."/>
            <person name="Li J."/>
            <person name="Ma L."/>
            <person name="Liu H."/>
            <person name="Zhou Y."/>
            <person name="Zhao J."/>
            <person name="Fang X."/>
            <person name="Li G."/>
            <person name="Fang L."/>
            <person name="Li Y."/>
            <person name="Liu D."/>
            <person name="Zheng H."/>
            <person name="Zhang Y."/>
            <person name="Qin N."/>
            <person name="Li Z."/>
            <person name="Yang G."/>
            <person name="Yang S."/>
            <person name="Bolund L."/>
            <person name="Kristiansen K."/>
            <person name="Zheng H."/>
            <person name="Li S."/>
            <person name="Zhang X."/>
            <person name="Yang H."/>
            <person name="Wang J."/>
            <person name="Sun R."/>
            <person name="Zhang B."/>
            <person name="Jiang S."/>
            <person name="Wang J."/>
            <person name="Du Y."/>
            <person name="Li S."/>
        </authorList>
    </citation>
    <scope>NUCLEOTIDE SEQUENCE [LARGE SCALE GENOMIC DNA]</scope>
    <source>
        <strain evidence="3">cv. 9930</strain>
    </source>
</reference>
<dbReference type="Proteomes" id="UP000029981">
    <property type="component" value="Chromosome 1"/>
</dbReference>
<sequence length="74" mass="8481">MTKRTQQNQKEKTRQQNPIKIQSIKVPPSSCTEAIEVRSKGIAGEGKKKKELDKKELKNGRMMERNPVGRDEES</sequence>
<dbReference type="Gramene" id="KGN65110">
    <property type="protein sequence ID" value="KGN65110"/>
    <property type="gene ID" value="Csa_1G225400"/>
</dbReference>
<dbReference type="AlphaFoldDB" id="A0A0A0LT79"/>